<keyword evidence="2" id="KW-1185">Reference proteome</keyword>
<dbReference type="EMBL" id="BQNB010008972">
    <property type="protein sequence ID" value="GJS56959.1"/>
    <property type="molecule type" value="Genomic_DNA"/>
</dbReference>
<accession>A0ABQ4WVQ1</accession>
<dbReference type="Proteomes" id="UP001151760">
    <property type="component" value="Unassembled WGS sequence"/>
</dbReference>
<name>A0ABQ4WVQ1_9ASTR</name>
<reference evidence="1" key="2">
    <citation type="submission" date="2022-01" db="EMBL/GenBank/DDBJ databases">
        <authorList>
            <person name="Yamashiro T."/>
            <person name="Shiraishi A."/>
            <person name="Satake H."/>
            <person name="Nakayama K."/>
        </authorList>
    </citation>
    <scope>NUCLEOTIDE SEQUENCE</scope>
</reference>
<organism evidence="1 2">
    <name type="scientific">Tanacetum coccineum</name>
    <dbReference type="NCBI Taxonomy" id="301880"/>
    <lineage>
        <taxon>Eukaryota</taxon>
        <taxon>Viridiplantae</taxon>
        <taxon>Streptophyta</taxon>
        <taxon>Embryophyta</taxon>
        <taxon>Tracheophyta</taxon>
        <taxon>Spermatophyta</taxon>
        <taxon>Magnoliopsida</taxon>
        <taxon>eudicotyledons</taxon>
        <taxon>Gunneridae</taxon>
        <taxon>Pentapetalae</taxon>
        <taxon>asterids</taxon>
        <taxon>campanulids</taxon>
        <taxon>Asterales</taxon>
        <taxon>Asteraceae</taxon>
        <taxon>Asteroideae</taxon>
        <taxon>Anthemideae</taxon>
        <taxon>Anthemidinae</taxon>
        <taxon>Tanacetum</taxon>
    </lineage>
</organism>
<sequence>MSTQQDIYAAGSENRPPVLNKDNYVLCSSRLLRYAKSKPNGKLIYNSNMNGPYVRQMIPEPEVRQMEVDDQAIQIILIGLPKDIYAAVDSCETTQEIWLGVQQMMKGSDIGIQDKKAKLFNKWERFTSTDGEFIESYYHRFSKLMNDFKRNKHFPKKIASNLKFLNNLQPEWR</sequence>
<evidence type="ECO:0000313" key="2">
    <source>
        <dbReference type="Proteomes" id="UP001151760"/>
    </source>
</evidence>
<protein>
    <submittedName>
        <fullName evidence="1">Uncharacterized protein</fullName>
    </submittedName>
</protein>
<proteinExistence type="predicted"/>
<reference evidence="1" key="1">
    <citation type="journal article" date="2022" name="Int. J. Mol. Sci.">
        <title>Draft Genome of Tanacetum Coccineum: Genomic Comparison of Closely Related Tanacetum-Family Plants.</title>
        <authorList>
            <person name="Yamashiro T."/>
            <person name="Shiraishi A."/>
            <person name="Nakayama K."/>
            <person name="Satake H."/>
        </authorList>
    </citation>
    <scope>NUCLEOTIDE SEQUENCE</scope>
</reference>
<gene>
    <name evidence="1" type="ORF">Tco_0651743</name>
</gene>
<comment type="caution">
    <text evidence="1">The sequence shown here is derived from an EMBL/GenBank/DDBJ whole genome shotgun (WGS) entry which is preliminary data.</text>
</comment>
<evidence type="ECO:0000313" key="1">
    <source>
        <dbReference type="EMBL" id="GJS56959.1"/>
    </source>
</evidence>